<proteinExistence type="predicted"/>
<evidence type="ECO:0000256" key="2">
    <source>
        <dbReference type="ARBA" id="ARBA00023027"/>
    </source>
</evidence>
<evidence type="ECO:0000256" key="1">
    <source>
        <dbReference type="ARBA" id="ARBA00022857"/>
    </source>
</evidence>
<organism evidence="5 6">
    <name type="scientific">Tricholomella constricta</name>
    <dbReference type="NCBI Taxonomy" id="117010"/>
    <lineage>
        <taxon>Eukaryota</taxon>
        <taxon>Fungi</taxon>
        <taxon>Dikarya</taxon>
        <taxon>Basidiomycota</taxon>
        <taxon>Agaricomycotina</taxon>
        <taxon>Agaricomycetes</taxon>
        <taxon>Agaricomycetidae</taxon>
        <taxon>Agaricales</taxon>
        <taxon>Tricholomatineae</taxon>
        <taxon>Lyophyllaceae</taxon>
        <taxon>Tricholomella</taxon>
    </lineage>
</organism>
<sequence length="266" mass="28778">MSRCSQARYMYREQYTSTSPQQKQTPSLSRPPPTQTGPSSIITQFDANYPEHHHAAAIDFTSDAPRRSHGAVRRLSNERGGFCFLTSACSMSISANALHNDLFVPVTAVFRNFPEVERTDHIRAVKAAVRVPVFANGNILLSSDIARCLAKTGTEAVMPTEGVLDNAALFHGLPSSSPLPSPSSAIQAPTLPLMQTNPPAHPPHARIPRARPGVTQPHVPKDSQRPPVQNSPPRARAAPYWDLHERLGRVQVCALRHLAGAGTGAA</sequence>
<keyword evidence="6" id="KW-1185">Reference proteome</keyword>
<dbReference type="PANTHER" id="PTHR11082:SF5">
    <property type="entry name" value="TRNA-DIHYDROURIDINE(16_17) SYNTHASE [NAD(P)(+)]-LIKE"/>
    <property type="match status" value="1"/>
</dbReference>
<dbReference type="InterPro" id="IPR013785">
    <property type="entry name" value="Aldolase_TIM"/>
</dbReference>
<reference evidence="5 6" key="1">
    <citation type="journal article" date="2020" name="ISME J.">
        <title>Uncovering the hidden diversity of litter-decomposition mechanisms in mushroom-forming fungi.</title>
        <authorList>
            <person name="Floudas D."/>
            <person name="Bentzer J."/>
            <person name="Ahren D."/>
            <person name="Johansson T."/>
            <person name="Persson P."/>
            <person name="Tunlid A."/>
        </authorList>
    </citation>
    <scope>NUCLEOTIDE SEQUENCE [LARGE SCALE GENOMIC DNA]</scope>
    <source>
        <strain evidence="5 6">CBS 661.87</strain>
    </source>
</reference>
<dbReference type="Proteomes" id="UP000565441">
    <property type="component" value="Unassembled WGS sequence"/>
</dbReference>
<dbReference type="OrthoDB" id="272303at2759"/>
<evidence type="ECO:0000259" key="4">
    <source>
        <dbReference type="Pfam" id="PF01207"/>
    </source>
</evidence>
<evidence type="ECO:0000313" key="5">
    <source>
        <dbReference type="EMBL" id="KAF5375647.1"/>
    </source>
</evidence>
<keyword evidence="1" id="KW-0521">NADP</keyword>
<gene>
    <name evidence="5" type="ORF">D9615_009390</name>
</gene>
<dbReference type="Gene3D" id="3.20.20.70">
    <property type="entry name" value="Aldolase class I"/>
    <property type="match status" value="1"/>
</dbReference>
<name>A0A8H5H2U2_9AGAR</name>
<feature type="region of interest" description="Disordered" evidence="3">
    <location>
        <begin position="177"/>
        <end position="235"/>
    </location>
</feature>
<evidence type="ECO:0000256" key="3">
    <source>
        <dbReference type="SAM" id="MobiDB-lite"/>
    </source>
</evidence>
<feature type="domain" description="DUS-like FMN-binding" evidence="4">
    <location>
        <begin position="118"/>
        <end position="171"/>
    </location>
</feature>
<evidence type="ECO:0000313" key="6">
    <source>
        <dbReference type="Proteomes" id="UP000565441"/>
    </source>
</evidence>
<dbReference type="EMBL" id="JAACJP010000032">
    <property type="protein sequence ID" value="KAF5375647.1"/>
    <property type="molecule type" value="Genomic_DNA"/>
</dbReference>
<dbReference type="SUPFAM" id="SSF51395">
    <property type="entry name" value="FMN-linked oxidoreductases"/>
    <property type="match status" value="1"/>
</dbReference>
<feature type="compositionally biased region" description="Polar residues" evidence="3">
    <location>
        <begin position="14"/>
        <end position="28"/>
    </location>
</feature>
<dbReference type="GO" id="GO:0017150">
    <property type="term" value="F:tRNA dihydrouridine synthase activity"/>
    <property type="evidence" value="ECO:0007669"/>
    <property type="project" value="TreeGrafter"/>
</dbReference>
<accession>A0A8H5H2U2</accession>
<dbReference type="PANTHER" id="PTHR11082">
    <property type="entry name" value="TRNA-DIHYDROURIDINE SYNTHASE"/>
    <property type="match status" value="1"/>
</dbReference>
<dbReference type="Pfam" id="PF01207">
    <property type="entry name" value="Dus"/>
    <property type="match status" value="1"/>
</dbReference>
<feature type="region of interest" description="Disordered" evidence="3">
    <location>
        <begin position="13"/>
        <end position="42"/>
    </location>
</feature>
<dbReference type="AlphaFoldDB" id="A0A8H5H2U2"/>
<dbReference type="InterPro" id="IPR035587">
    <property type="entry name" value="DUS-like_FMN-bd"/>
</dbReference>
<comment type="caution">
    <text evidence="5">The sequence shown here is derived from an EMBL/GenBank/DDBJ whole genome shotgun (WGS) entry which is preliminary data.</text>
</comment>
<protein>
    <recommendedName>
        <fullName evidence="4">DUS-like FMN-binding domain-containing protein</fullName>
    </recommendedName>
</protein>
<keyword evidence="2" id="KW-0520">NAD</keyword>